<evidence type="ECO:0000256" key="1">
    <source>
        <dbReference type="ARBA" id="ARBA00022741"/>
    </source>
</evidence>
<dbReference type="GO" id="GO:0005524">
    <property type="term" value="F:ATP binding"/>
    <property type="evidence" value="ECO:0007669"/>
    <property type="project" value="UniProtKB-KW"/>
</dbReference>
<proteinExistence type="predicted"/>
<dbReference type="SUPFAM" id="SSF52540">
    <property type="entry name" value="P-loop containing nucleoside triphosphate hydrolases"/>
    <property type="match status" value="1"/>
</dbReference>
<dbReference type="AlphaFoldDB" id="A0A930BU15"/>
<dbReference type="PROSITE" id="PS50045">
    <property type="entry name" value="SIGMA54_INTERACT_4"/>
    <property type="match status" value="1"/>
</dbReference>
<keyword evidence="4" id="KW-0804">Transcription</keyword>
<feature type="non-terminal residue" evidence="6">
    <location>
        <position position="520"/>
    </location>
</feature>
<dbReference type="InterPro" id="IPR003018">
    <property type="entry name" value="GAF"/>
</dbReference>
<dbReference type="PANTHER" id="PTHR32071:SF77">
    <property type="entry name" value="TRANSCRIPTIONAL REGULATORY PROTEIN"/>
    <property type="match status" value="1"/>
</dbReference>
<dbReference type="CDD" id="cd00009">
    <property type="entry name" value="AAA"/>
    <property type="match status" value="1"/>
</dbReference>
<feature type="domain" description="Sigma-54 factor interaction" evidence="5">
    <location>
        <begin position="347"/>
        <end position="520"/>
    </location>
</feature>
<dbReference type="Pfam" id="PF01590">
    <property type="entry name" value="GAF"/>
    <property type="match status" value="1"/>
</dbReference>
<dbReference type="GO" id="GO:0006355">
    <property type="term" value="P:regulation of DNA-templated transcription"/>
    <property type="evidence" value="ECO:0007669"/>
    <property type="project" value="InterPro"/>
</dbReference>
<dbReference type="InterPro" id="IPR003593">
    <property type="entry name" value="AAA+_ATPase"/>
</dbReference>
<comment type="caution">
    <text evidence="6">The sequence shown here is derived from an EMBL/GenBank/DDBJ whole genome shotgun (WGS) entry which is preliminary data.</text>
</comment>
<dbReference type="InterPro" id="IPR029016">
    <property type="entry name" value="GAF-like_dom_sf"/>
</dbReference>
<dbReference type="InterPro" id="IPR002078">
    <property type="entry name" value="Sigma_54_int"/>
</dbReference>
<dbReference type="InterPro" id="IPR027417">
    <property type="entry name" value="P-loop_NTPase"/>
</dbReference>
<dbReference type="InterPro" id="IPR025662">
    <property type="entry name" value="Sigma_54_int_dom_ATP-bd_1"/>
</dbReference>
<dbReference type="Pfam" id="PF00158">
    <property type="entry name" value="Sigma54_activat"/>
    <property type="match status" value="1"/>
</dbReference>
<keyword evidence="1" id="KW-0547">Nucleotide-binding</keyword>
<dbReference type="SMART" id="SM00382">
    <property type="entry name" value="AAA"/>
    <property type="match status" value="1"/>
</dbReference>
<keyword evidence="2" id="KW-0067">ATP-binding</keyword>
<dbReference type="Gene3D" id="3.30.450.40">
    <property type="match status" value="1"/>
</dbReference>
<keyword evidence="3" id="KW-0805">Transcription regulation</keyword>
<reference evidence="6" key="1">
    <citation type="submission" date="2020-04" db="EMBL/GenBank/DDBJ databases">
        <title>Deep metagenomics examines the oral microbiome during advanced dental caries in children, revealing novel taxa and co-occurrences with host molecules.</title>
        <authorList>
            <person name="Baker J.L."/>
            <person name="Morton J.T."/>
            <person name="Dinis M."/>
            <person name="Alvarez R."/>
            <person name="Tran N.C."/>
            <person name="Knight R."/>
            <person name="Edlund A."/>
        </authorList>
    </citation>
    <scope>NUCLEOTIDE SEQUENCE</scope>
    <source>
        <strain evidence="6">JCVI_32_bin.24</strain>
    </source>
</reference>
<protein>
    <submittedName>
        <fullName evidence="6">Sigma-54-dependent Fis family transcriptional regulator</fullName>
    </submittedName>
</protein>
<accession>A0A930BU15</accession>
<evidence type="ECO:0000259" key="5">
    <source>
        <dbReference type="PROSITE" id="PS50045"/>
    </source>
</evidence>
<evidence type="ECO:0000256" key="3">
    <source>
        <dbReference type="ARBA" id="ARBA00023015"/>
    </source>
</evidence>
<evidence type="ECO:0000256" key="4">
    <source>
        <dbReference type="ARBA" id="ARBA00023163"/>
    </source>
</evidence>
<organism evidence="6 7">
    <name type="scientific">Dechloromonas agitata</name>
    <dbReference type="NCBI Taxonomy" id="73030"/>
    <lineage>
        <taxon>Bacteria</taxon>
        <taxon>Pseudomonadati</taxon>
        <taxon>Pseudomonadota</taxon>
        <taxon>Betaproteobacteria</taxon>
        <taxon>Rhodocyclales</taxon>
        <taxon>Azonexaceae</taxon>
        <taxon>Dechloromonas</taxon>
    </lineage>
</organism>
<dbReference type="Gene3D" id="3.40.50.300">
    <property type="entry name" value="P-loop containing nucleotide triphosphate hydrolases"/>
    <property type="match status" value="1"/>
</dbReference>
<dbReference type="FunFam" id="3.40.50.300:FF:000006">
    <property type="entry name" value="DNA-binding transcriptional regulator NtrC"/>
    <property type="match status" value="1"/>
</dbReference>
<name>A0A930BU15_9RHOO</name>
<evidence type="ECO:0000313" key="6">
    <source>
        <dbReference type="EMBL" id="MBF1164772.1"/>
    </source>
</evidence>
<dbReference type="PROSITE" id="PS00676">
    <property type="entry name" value="SIGMA54_INTERACT_2"/>
    <property type="match status" value="1"/>
</dbReference>
<gene>
    <name evidence="6" type="ORF">HXL68_07010</name>
</gene>
<evidence type="ECO:0000256" key="2">
    <source>
        <dbReference type="ARBA" id="ARBA00022840"/>
    </source>
</evidence>
<dbReference type="InterPro" id="IPR025943">
    <property type="entry name" value="Sigma_54_int_dom_ATP-bd_2"/>
</dbReference>
<dbReference type="Proteomes" id="UP000718593">
    <property type="component" value="Unassembled WGS sequence"/>
</dbReference>
<dbReference type="EMBL" id="JABZMI010000109">
    <property type="protein sequence ID" value="MBF1164772.1"/>
    <property type="molecule type" value="Genomic_DNA"/>
</dbReference>
<sequence>MGQMQLVAEVHGERLQQARQLFFDRGLVPEGLVDPLIIRSWERCRRFGLGDTGLTPVLSPMDRVALKTEQERNRCLLIQGRPIMEHVFEQIRDSGSMVILADANGLLLETVGDADFVSRADRVALSAGASWDENVVGTNAVGTALLEETPVSVLGSEHFLEHNGFLTCCASPIFGPDGRLIGVLDISGDYRSHQRHTLGLVRLSSAIVEKRLFEAVHARDILVCFHPRADYLGSPKEGLAAVTPDGQVLAINRNGTEILGIRQVDAVRRDFSMVFESNLSALVDRLRHNPQGSCEIHVNGKAIHLQLRGQLPPLAVAGRVFDEIPAARPAARRPESAGTPKLTLDTLNTGDGRLQAAIDRARRMLGRDIPILIQGESGAGKEMFAKAFHNSGPRRDSAFVALNCASIPETLIESELFGYQGGAFTGARKEGAPGKIQQAHGGTLFLDEIGDMPLNLQARLLRVLQERCVTPLGSTRAIQVDISLVCATHRKLREEVARGTFREDLYYRLNGMSVTLPALR</sequence>
<dbReference type="PROSITE" id="PS00675">
    <property type="entry name" value="SIGMA54_INTERACT_1"/>
    <property type="match status" value="1"/>
</dbReference>
<evidence type="ECO:0000313" key="7">
    <source>
        <dbReference type="Proteomes" id="UP000718593"/>
    </source>
</evidence>
<dbReference type="GO" id="GO:0003677">
    <property type="term" value="F:DNA binding"/>
    <property type="evidence" value="ECO:0007669"/>
    <property type="project" value="UniProtKB-KW"/>
</dbReference>
<dbReference type="PANTHER" id="PTHR32071">
    <property type="entry name" value="TRANSCRIPTIONAL REGULATORY PROTEIN"/>
    <property type="match status" value="1"/>
</dbReference>